<dbReference type="InterPro" id="IPR007319">
    <property type="entry name" value="WDR36/Utp21_C"/>
</dbReference>
<feature type="region of interest" description="Disordered" evidence="1">
    <location>
        <begin position="1"/>
        <end position="70"/>
    </location>
</feature>
<evidence type="ECO:0000313" key="4">
    <source>
        <dbReference type="Proteomes" id="UP001623348"/>
    </source>
</evidence>
<evidence type="ECO:0000259" key="2">
    <source>
        <dbReference type="Pfam" id="PF04192"/>
    </source>
</evidence>
<organism evidence="3 4">
    <name type="scientific">Grus japonensis</name>
    <name type="common">Japanese crane</name>
    <name type="synonym">Red-crowned crane</name>
    <dbReference type="NCBI Taxonomy" id="30415"/>
    <lineage>
        <taxon>Eukaryota</taxon>
        <taxon>Metazoa</taxon>
        <taxon>Chordata</taxon>
        <taxon>Craniata</taxon>
        <taxon>Vertebrata</taxon>
        <taxon>Euteleostomi</taxon>
        <taxon>Archelosauria</taxon>
        <taxon>Archosauria</taxon>
        <taxon>Dinosauria</taxon>
        <taxon>Saurischia</taxon>
        <taxon>Theropoda</taxon>
        <taxon>Coelurosauria</taxon>
        <taxon>Aves</taxon>
        <taxon>Neognathae</taxon>
        <taxon>Neoaves</taxon>
        <taxon>Gruiformes</taxon>
        <taxon>Gruidae</taxon>
        <taxon>Grus</taxon>
    </lineage>
</organism>
<dbReference type="Proteomes" id="UP001623348">
    <property type="component" value="Unassembled WGS sequence"/>
</dbReference>
<evidence type="ECO:0000313" key="3">
    <source>
        <dbReference type="EMBL" id="GAB0205426.1"/>
    </source>
</evidence>
<gene>
    <name evidence="3" type="ORF">GRJ2_003008200</name>
</gene>
<feature type="domain" description="WDR36/Utp21 C-terminal" evidence="2">
    <location>
        <begin position="57"/>
        <end position="187"/>
    </location>
</feature>
<dbReference type="EMBL" id="BAAFJT010000040">
    <property type="protein sequence ID" value="GAB0205426.1"/>
    <property type="molecule type" value="Genomic_DNA"/>
</dbReference>
<evidence type="ECO:0000256" key="1">
    <source>
        <dbReference type="SAM" id="MobiDB-lite"/>
    </source>
</evidence>
<dbReference type="PANTHER" id="PTHR22840">
    <property type="entry name" value="WD REPEAT-CONTAINING PROTEIN 36"/>
    <property type="match status" value="1"/>
</dbReference>
<feature type="compositionally biased region" description="Basic and acidic residues" evidence="1">
    <location>
        <begin position="48"/>
        <end position="66"/>
    </location>
</feature>
<accession>A0ABC9Y7C0</accession>
<dbReference type="PANTHER" id="PTHR22840:SF12">
    <property type="entry name" value="WD REPEAT-CONTAINING PROTEIN 36"/>
    <property type="match status" value="1"/>
</dbReference>
<dbReference type="Pfam" id="PF04192">
    <property type="entry name" value="Utp21"/>
    <property type="match status" value="1"/>
</dbReference>
<sequence>MEDHGGVDIHLQPVEDPVPEEVDAPKGGCDPMGSPCWSKLLAGPVAPWREDPTPEQKKNKPKEPPKVPKSAPFFIPTLPGLIPRYIAPEEENDTQSKVVNLGVLAQKSDFYIHLEEALSTNEYTAPLNLLKSLGPSNIEIELRGLAPEGGGSMEVMISFLKMIGRMVNKKYNFELAQAYLALFLKVMENRRSAWGLEESQCHSGLQKGQEGGPRELQASQPHLHPWKGDAIAHSGVMSKHVEEKKVIGSSQHGFTKEKSCLTNLTAFYDGMTGWVDEGRAVGVVCLDVSKAFDTVSHNIVIGKLRKCGLDEWTVQWVQNWLNGRAQRVE</sequence>
<dbReference type="AlphaFoldDB" id="A0ABC9Y7C0"/>
<proteinExistence type="predicted"/>
<protein>
    <submittedName>
        <fullName evidence="3">WD repeat-containing protein 36</fullName>
    </submittedName>
</protein>
<comment type="caution">
    <text evidence="3">The sequence shown here is derived from an EMBL/GenBank/DDBJ whole genome shotgun (WGS) entry which is preliminary data.</text>
</comment>
<name>A0ABC9Y7C0_GRUJA</name>
<keyword evidence="4" id="KW-1185">Reference proteome</keyword>
<reference evidence="3 4" key="1">
    <citation type="submission" date="2024-06" db="EMBL/GenBank/DDBJ databases">
        <title>The draft genome of Grus japonensis, version 3.</title>
        <authorList>
            <person name="Nabeshima K."/>
            <person name="Suzuki S."/>
            <person name="Onuma M."/>
        </authorList>
    </citation>
    <scope>NUCLEOTIDE SEQUENCE [LARGE SCALE GENOMIC DNA]</scope>
    <source>
        <strain evidence="3 4">451A</strain>
    </source>
</reference>